<evidence type="ECO:0000256" key="1">
    <source>
        <dbReference type="ARBA" id="ARBA00022527"/>
    </source>
</evidence>
<dbReference type="InterPro" id="IPR050267">
    <property type="entry name" value="Anti-sigma-factor_SerPK"/>
</dbReference>
<dbReference type="Pfam" id="PF14417">
    <property type="entry name" value="MEDS"/>
    <property type="match status" value="1"/>
</dbReference>
<reference evidence="5" key="3">
    <citation type="journal article" date="2018" name="Appl. Environ. Microbiol.">
        <title>Discovery of 16-demethylrifamycins by Removing Predominant Polyketide Biosynthetic Pathway in Micromonospora sp. TP-A0468.</title>
        <authorList>
            <person name="Zhou Q."/>
            <person name="Luo G.C."/>
            <person name="Zhang H."/>
            <person name="Tang G.L."/>
        </authorList>
    </citation>
    <scope>NUCLEOTIDE SEQUENCE</scope>
    <source>
        <strain evidence="5">TP-A0468</strain>
    </source>
</reference>
<proteinExistence type="predicted"/>
<keyword evidence="1" id="KW-0808">Transferase</keyword>
<dbReference type="Pfam" id="PF13581">
    <property type="entry name" value="HATPase_c_2"/>
    <property type="match status" value="1"/>
</dbReference>
<reference evidence="4" key="1">
    <citation type="submission" date="2011-05" db="EMBL/GenBank/DDBJ databases">
        <authorList>
            <person name="Ma H."/>
            <person name="Zhou Q."/>
            <person name="Igarashi Y."/>
            <person name="Tang G."/>
        </authorList>
    </citation>
    <scope>NUCLEOTIDE SEQUENCE</scope>
</reference>
<dbReference type="SUPFAM" id="SSF55874">
    <property type="entry name" value="ATPase domain of HSP90 chaperone/DNA topoisomerase II/histidine kinase"/>
    <property type="match status" value="1"/>
</dbReference>
<dbReference type="GO" id="GO:0004674">
    <property type="term" value="F:protein serine/threonine kinase activity"/>
    <property type="evidence" value="ECO:0007669"/>
    <property type="project" value="UniProtKB-KW"/>
</dbReference>
<dbReference type="RefSeq" id="WP_229397749.1">
    <property type="nucleotide sequence ID" value="NZ_BBZF01000012.1"/>
</dbReference>
<evidence type="ECO:0000259" key="3">
    <source>
        <dbReference type="Pfam" id="PF14417"/>
    </source>
</evidence>
<feature type="domain" description="MEDS" evidence="3">
    <location>
        <begin position="14"/>
        <end position="157"/>
    </location>
</feature>
<evidence type="ECO:0000313" key="5">
    <source>
        <dbReference type="EMBL" id="AZO92767.1"/>
    </source>
</evidence>
<feature type="domain" description="Histidine kinase/HSP90-like ATPase" evidence="2">
    <location>
        <begin position="204"/>
        <end position="312"/>
    </location>
</feature>
<dbReference type="InterPro" id="IPR047718">
    <property type="entry name" value="RsbA-like_anti_sig"/>
</dbReference>
<dbReference type="AlphaFoldDB" id="A0A023GUJ0"/>
<accession>A0A023GUJ0</accession>
<dbReference type="InterPro" id="IPR025847">
    <property type="entry name" value="MEDS_domain"/>
</dbReference>
<dbReference type="InterPro" id="IPR036890">
    <property type="entry name" value="HATPase_C_sf"/>
</dbReference>
<organism evidence="4">
    <name type="scientific">Micromonospora okii</name>
    <dbReference type="NCBI Taxonomy" id="1182970"/>
    <lineage>
        <taxon>Bacteria</taxon>
        <taxon>Bacillati</taxon>
        <taxon>Actinomycetota</taxon>
        <taxon>Actinomycetes</taxon>
        <taxon>Micromonosporales</taxon>
        <taxon>Micromonosporaceae</taxon>
        <taxon>Micromonospora</taxon>
    </lineage>
</organism>
<dbReference type="PANTHER" id="PTHR35526">
    <property type="entry name" value="ANTI-SIGMA-F FACTOR RSBW-RELATED"/>
    <property type="match status" value="1"/>
</dbReference>
<dbReference type="PANTHER" id="PTHR35526:SF3">
    <property type="entry name" value="ANTI-SIGMA-F FACTOR RSBW"/>
    <property type="match status" value="1"/>
</dbReference>
<protein>
    <submittedName>
        <fullName evidence="5">Orf(+1)</fullName>
    </submittedName>
    <submittedName>
        <fullName evidence="4">Regulator</fullName>
    </submittedName>
</protein>
<dbReference type="InterPro" id="IPR003594">
    <property type="entry name" value="HATPase_dom"/>
</dbReference>
<dbReference type="Gene3D" id="3.30.565.10">
    <property type="entry name" value="Histidine kinase-like ATPase, C-terminal domain"/>
    <property type="match status" value="1"/>
</dbReference>
<dbReference type="EMBL" id="MH311781">
    <property type="protein sequence ID" value="AZO92767.1"/>
    <property type="molecule type" value="Genomic_DNA"/>
</dbReference>
<dbReference type="NCBIfam" id="NF041045">
    <property type="entry name" value="RsbA_anti_sig"/>
    <property type="match status" value="1"/>
</dbReference>
<gene>
    <name evidence="5" type="ORF">orf(+1)</name>
</gene>
<name>A0A023GUJ0_9ACTN</name>
<dbReference type="CDD" id="cd16936">
    <property type="entry name" value="HATPase_RsbW-like"/>
    <property type="match status" value="1"/>
</dbReference>
<dbReference type="EMBL" id="JN038178">
    <property type="protein sequence ID" value="AFJ52702.1"/>
    <property type="molecule type" value="Genomic_DNA"/>
</dbReference>
<keyword evidence="1" id="KW-0418">Kinase</keyword>
<reference evidence="4" key="2">
    <citation type="journal article" date="2013" name="Chem. Biol.">
        <title>Unconventional origin and hybrid system for construction of pyrrolopyrrole moiety in kosinostatin biosynthesis.</title>
        <authorList>
            <person name="Ma H.M."/>
            <person name="Zhou Q."/>
            <person name="Tang Y.M."/>
            <person name="Zhang Z."/>
            <person name="Chen Y.S."/>
            <person name="He H.Y."/>
            <person name="Pan H.X."/>
            <person name="Tang M.C."/>
            <person name="Gao J.F."/>
            <person name="Zhao S.Y."/>
            <person name="Igarashi Y."/>
            <person name="Tang G.L."/>
        </authorList>
    </citation>
    <scope>NUCLEOTIDE SEQUENCE</scope>
</reference>
<evidence type="ECO:0000313" key="4">
    <source>
        <dbReference type="EMBL" id="AFJ52702.1"/>
    </source>
</evidence>
<sequence>MRTGAAAGHHGYFHEAVCYRSAEELLAVAVPFLLDGVAAGEPSVVSFGERNADLLRRALPADSGVLFLAGGDVYARPTGAIRRYREMLAGYVAGGAGQIRIIGELPAWALGVTWDWWARYESAINHAYDEFPLWSLCAYDLRTTPGAVLDDVARTHPRHLTPDGRHVPSPTYTEPMTYLRENRPVLPDPLQAAPPQVELTDPTAAQARAAVHAADRGVLPVDDVENLVVAVSETVTNALRHGRPTVRLRLWVGPDRMVATVSDGGDGPKDPFAGLIPAGDGAEGGLGLWITHQSCNHVTAHRGPGGYTLRLTVGNPHFAA</sequence>
<evidence type="ECO:0000259" key="2">
    <source>
        <dbReference type="Pfam" id="PF13581"/>
    </source>
</evidence>
<keyword evidence="1" id="KW-0723">Serine/threonine-protein kinase</keyword>